<protein>
    <submittedName>
        <fullName evidence="2">Uncharacterized protein</fullName>
    </submittedName>
</protein>
<dbReference type="AlphaFoldDB" id="A0A4U1JZX6"/>
<dbReference type="OrthoDB" id="9915009at2"/>
<evidence type="ECO:0000313" key="2">
    <source>
        <dbReference type="EMBL" id="TKD25129.1"/>
    </source>
</evidence>
<dbReference type="RefSeq" id="WP_136905030.1">
    <property type="nucleotide sequence ID" value="NZ_SWJZ01000012.1"/>
</dbReference>
<reference evidence="2 3" key="1">
    <citation type="submission" date="2019-04" db="EMBL/GenBank/DDBJ databases">
        <title>Draft Whole-Genome sequence of the purple photosynthetic bacterium Rhodobacter capsulatus SP108 with an indigenous class A beta-lactamase.</title>
        <authorList>
            <person name="Robertson S."/>
            <person name="Meyer T.E."/>
            <person name="Kyndt J.A."/>
        </authorList>
    </citation>
    <scope>NUCLEOTIDE SEQUENCE [LARGE SCALE GENOMIC DNA]</scope>
    <source>
        <strain evidence="2 3">SP108</strain>
    </source>
</reference>
<feature type="region of interest" description="Disordered" evidence="1">
    <location>
        <begin position="56"/>
        <end position="79"/>
    </location>
</feature>
<gene>
    <name evidence="2" type="ORF">FBT96_03840</name>
</gene>
<evidence type="ECO:0000256" key="1">
    <source>
        <dbReference type="SAM" id="MobiDB-lite"/>
    </source>
</evidence>
<sequence length="79" mass="8637">MSGIEDKMNEFVPGIVDGQREFYHVAADGAVTRWWLVPGRHTSTIYGPADGHPLGSAHRPGWHDATGNPLPCDPREATE</sequence>
<dbReference type="EMBL" id="SWJZ01000012">
    <property type="protein sequence ID" value="TKD25129.1"/>
    <property type="molecule type" value="Genomic_DNA"/>
</dbReference>
<proteinExistence type="predicted"/>
<comment type="caution">
    <text evidence="2">The sequence shown here is derived from an EMBL/GenBank/DDBJ whole genome shotgun (WGS) entry which is preliminary data.</text>
</comment>
<name>A0A4U1JZX6_RHOCA</name>
<organism evidence="2 3">
    <name type="scientific">Rhodobacter capsulatus</name>
    <name type="common">Rhodopseudomonas capsulata</name>
    <dbReference type="NCBI Taxonomy" id="1061"/>
    <lineage>
        <taxon>Bacteria</taxon>
        <taxon>Pseudomonadati</taxon>
        <taxon>Pseudomonadota</taxon>
        <taxon>Alphaproteobacteria</taxon>
        <taxon>Rhodobacterales</taxon>
        <taxon>Rhodobacter group</taxon>
        <taxon>Rhodobacter</taxon>
    </lineage>
</organism>
<evidence type="ECO:0000313" key="3">
    <source>
        <dbReference type="Proteomes" id="UP000310597"/>
    </source>
</evidence>
<dbReference type="Proteomes" id="UP000310597">
    <property type="component" value="Unassembled WGS sequence"/>
</dbReference>
<accession>A0A4U1JZX6</accession>